<evidence type="ECO:0000256" key="1">
    <source>
        <dbReference type="SAM" id="MobiDB-lite"/>
    </source>
</evidence>
<proteinExistence type="predicted"/>
<sequence length="89" mass="10657">MDWNSFIRESDPQVQADLSKPTRDKMREARNAFRRFTSHLNPPDHTYWLQSENLTLRVIEGVFRWYHENYSLGYQSGFLTMTRPPPPAR</sequence>
<gene>
    <name evidence="2" type="ORF">PROQFM164_S10g000043</name>
</gene>
<dbReference type="Proteomes" id="UP000030686">
    <property type="component" value="Unassembled WGS sequence"/>
</dbReference>
<evidence type="ECO:0000313" key="2">
    <source>
        <dbReference type="EMBL" id="CDM38229.1"/>
    </source>
</evidence>
<feature type="region of interest" description="Disordered" evidence="1">
    <location>
        <begin position="1"/>
        <end position="24"/>
    </location>
</feature>
<dbReference type="AlphaFoldDB" id="W6QVT9"/>
<evidence type="ECO:0000313" key="3">
    <source>
        <dbReference type="Proteomes" id="UP000030686"/>
    </source>
</evidence>
<keyword evidence="3" id="KW-1185">Reference proteome</keyword>
<protein>
    <submittedName>
        <fullName evidence="2">Uncharacterized protein</fullName>
    </submittedName>
</protein>
<dbReference type="EMBL" id="HG792024">
    <property type="protein sequence ID" value="CDM38229.1"/>
    <property type="molecule type" value="Genomic_DNA"/>
</dbReference>
<dbReference type="OrthoDB" id="4485682at2759"/>
<accession>W6QVT9</accession>
<reference evidence="2" key="1">
    <citation type="journal article" date="2014" name="Nat. Commun.">
        <title>Multiple recent horizontal transfers of a large genomic region in cheese making fungi.</title>
        <authorList>
            <person name="Cheeseman K."/>
            <person name="Ropars J."/>
            <person name="Renault P."/>
            <person name="Dupont J."/>
            <person name="Gouzy J."/>
            <person name="Branca A."/>
            <person name="Abraham A.L."/>
            <person name="Ceppi M."/>
            <person name="Conseiller E."/>
            <person name="Debuchy R."/>
            <person name="Malagnac F."/>
            <person name="Goarin A."/>
            <person name="Silar P."/>
            <person name="Lacoste S."/>
            <person name="Sallet E."/>
            <person name="Bensimon A."/>
            <person name="Giraud T."/>
            <person name="Brygoo Y."/>
        </authorList>
    </citation>
    <scope>NUCLEOTIDE SEQUENCE [LARGE SCALE GENOMIC DNA]</scope>
    <source>
        <strain evidence="2">FM164</strain>
    </source>
</reference>
<name>W6QVT9_PENRF</name>
<organism evidence="2 3">
    <name type="scientific">Penicillium roqueforti (strain FM164)</name>
    <dbReference type="NCBI Taxonomy" id="1365484"/>
    <lineage>
        <taxon>Eukaryota</taxon>
        <taxon>Fungi</taxon>
        <taxon>Dikarya</taxon>
        <taxon>Ascomycota</taxon>
        <taxon>Pezizomycotina</taxon>
        <taxon>Eurotiomycetes</taxon>
        <taxon>Eurotiomycetidae</taxon>
        <taxon>Eurotiales</taxon>
        <taxon>Aspergillaceae</taxon>
        <taxon>Penicillium</taxon>
    </lineage>
</organism>